<proteinExistence type="predicted"/>
<evidence type="ECO:0000313" key="2">
    <source>
        <dbReference type="Proteomes" id="UP000319908"/>
    </source>
</evidence>
<dbReference type="AlphaFoldDB" id="A0A5C6C1M2"/>
<comment type="caution">
    <text evidence="1">The sequence shown here is derived from an EMBL/GenBank/DDBJ whole genome shotgun (WGS) entry which is preliminary data.</text>
</comment>
<dbReference type="EMBL" id="SJPU01000001">
    <property type="protein sequence ID" value="TWU18015.1"/>
    <property type="molecule type" value="Genomic_DNA"/>
</dbReference>
<keyword evidence="2" id="KW-1185">Reference proteome</keyword>
<gene>
    <name evidence="1" type="ORF">Poly21_01680</name>
</gene>
<accession>A0A5C6C1M2</accession>
<organism evidence="1 2">
    <name type="scientific">Allorhodopirellula heiligendammensis</name>
    <dbReference type="NCBI Taxonomy" id="2714739"/>
    <lineage>
        <taxon>Bacteria</taxon>
        <taxon>Pseudomonadati</taxon>
        <taxon>Planctomycetota</taxon>
        <taxon>Planctomycetia</taxon>
        <taxon>Pirellulales</taxon>
        <taxon>Pirellulaceae</taxon>
        <taxon>Allorhodopirellula</taxon>
    </lineage>
</organism>
<protein>
    <submittedName>
        <fullName evidence="1">Uncharacterized protein</fullName>
    </submittedName>
</protein>
<reference evidence="1 2" key="1">
    <citation type="journal article" date="2020" name="Antonie Van Leeuwenhoek">
        <title>Rhodopirellula heiligendammensis sp. nov., Rhodopirellula pilleata sp. nov., and Rhodopirellula solitaria sp. nov. isolated from natural or artificial marine surfaces in Northern Germany and California, USA, and emended description of the genus Rhodopirellula.</title>
        <authorList>
            <person name="Kallscheuer N."/>
            <person name="Wiegand S."/>
            <person name="Jogler M."/>
            <person name="Boedeker C."/>
            <person name="Peeters S.H."/>
            <person name="Rast P."/>
            <person name="Heuer A."/>
            <person name="Jetten M.S.M."/>
            <person name="Rohde M."/>
            <person name="Jogler C."/>
        </authorList>
    </citation>
    <scope>NUCLEOTIDE SEQUENCE [LARGE SCALE GENOMIC DNA]</scope>
    <source>
        <strain evidence="1 2">Poly21</strain>
    </source>
</reference>
<evidence type="ECO:0000313" key="1">
    <source>
        <dbReference type="EMBL" id="TWU18015.1"/>
    </source>
</evidence>
<name>A0A5C6C1M2_9BACT</name>
<sequence length="324" mass="35635">MDASLIDAVTQTPEIPACYDGPAERAAETPVEKGRRVEIYLPPEAMLHTFTDESTDRYSLACVQLDREKGRLVATNGRIAVTCRLPGLEDIPIGLPRVLLLAKGFGRAEILWKKSGGKLFLICERLGESPATWSIECRFSRDSRNVMWSLPLETMGGMYPNIDAAINETSGNSQRILLCPQFLNAIADHACSFSECNSIAVNINPTDLAKPIRVAPTRDEDSDAECIYVLMPMVEDLPAIAPKPVAQDAPEKADSPPVEAATHRLWFRWEGKYEIELTGSFAEVMACVSECQDVQRDWVITDLGAVFVCSGKVPKRFAAQACSL</sequence>
<dbReference type="Proteomes" id="UP000319908">
    <property type="component" value="Unassembled WGS sequence"/>
</dbReference>